<evidence type="ECO:0000256" key="1">
    <source>
        <dbReference type="SAM" id="Phobius"/>
    </source>
</evidence>
<keyword evidence="1" id="KW-1133">Transmembrane helix</keyword>
<evidence type="ECO:0008006" key="4">
    <source>
        <dbReference type="Google" id="ProtNLM"/>
    </source>
</evidence>
<dbReference type="Pfam" id="PF16074">
    <property type="entry name" value="PilW"/>
    <property type="match status" value="1"/>
</dbReference>
<reference evidence="2 3" key="1">
    <citation type="submission" date="2012-09" db="EMBL/GenBank/DDBJ databases">
        <title>Genome Sequence of alkane-degrading Bacterium Alcanivorax jadensis T9.</title>
        <authorList>
            <person name="Lai Q."/>
            <person name="Shao Z."/>
        </authorList>
    </citation>
    <scope>NUCLEOTIDE SEQUENCE [LARGE SCALE GENOMIC DNA]</scope>
    <source>
        <strain evidence="2 3">T9</strain>
    </source>
</reference>
<evidence type="ECO:0000313" key="2">
    <source>
        <dbReference type="EMBL" id="KGD60035.1"/>
    </source>
</evidence>
<dbReference type="Pfam" id="PF07963">
    <property type="entry name" value="N_methyl"/>
    <property type="match status" value="1"/>
</dbReference>
<keyword evidence="1" id="KW-0472">Membrane</keyword>
<name>A0ABR4W9F3_9GAMM</name>
<gene>
    <name evidence="2" type="ORF">T9A_02991</name>
</gene>
<dbReference type="Proteomes" id="UP000029443">
    <property type="component" value="Unassembled WGS sequence"/>
</dbReference>
<evidence type="ECO:0000313" key="3">
    <source>
        <dbReference type="Proteomes" id="UP000029443"/>
    </source>
</evidence>
<accession>A0ABR4W9F3</accession>
<organism evidence="2 3">
    <name type="scientific">Alcanivorax jadensis T9</name>
    <dbReference type="NCBI Taxonomy" id="1177181"/>
    <lineage>
        <taxon>Bacteria</taxon>
        <taxon>Pseudomonadati</taxon>
        <taxon>Pseudomonadota</taxon>
        <taxon>Gammaproteobacteria</taxon>
        <taxon>Oceanospirillales</taxon>
        <taxon>Alcanivoracaceae</taxon>
        <taxon>Alcanivorax</taxon>
    </lineage>
</organism>
<dbReference type="EMBL" id="ARXU01000015">
    <property type="protein sequence ID" value="KGD60035.1"/>
    <property type="molecule type" value="Genomic_DNA"/>
</dbReference>
<dbReference type="RefSeq" id="WP_052043074.1">
    <property type="nucleotide sequence ID" value="NZ_ARXU01000015.1"/>
</dbReference>
<feature type="transmembrane region" description="Helical" evidence="1">
    <location>
        <begin position="12"/>
        <end position="34"/>
    </location>
</feature>
<dbReference type="InterPro" id="IPR032092">
    <property type="entry name" value="PilW"/>
</dbReference>
<dbReference type="NCBIfam" id="TIGR02532">
    <property type="entry name" value="IV_pilin_GFxxxE"/>
    <property type="match status" value="1"/>
</dbReference>
<protein>
    <recommendedName>
        <fullName evidence="4">Prepilin-type N-terminal cleavage/methylation domain-containing protein</fullName>
    </recommendedName>
</protein>
<keyword evidence="1" id="KW-0812">Transmembrane</keyword>
<proteinExistence type="predicted"/>
<sequence>MKMMKKQSGFSFVELMVAMVVGLVVTGAALQLLITNNRTFALQQATSRVQENGQLVMRFLVRDLRRTGLDQNVASVVPGGVLFVPAAGLPASSDGATDRITIAYHGTTDCEGGGGGGIVQVVNSYYVSNDGLFCNGNLSGGAGIELVSGVEGFKVKYGIDENPDGALGVTTFVGAANASGYITPAQSAAGVPGAVGTIVAARLALLLSEQSETLPGGGEQTFYLLGNKITKSDSDAKAVRRMFTSTVQLRNVDWETL</sequence>
<keyword evidence="3" id="KW-1185">Reference proteome</keyword>
<dbReference type="InterPro" id="IPR012902">
    <property type="entry name" value="N_methyl_site"/>
</dbReference>
<comment type="caution">
    <text evidence="2">The sequence shown here is derived from an EMBL/GenBank/DDBJ whole genome shotgun (WGS) entry which is preliminary data.</text>
</comment>